<sequence length="495" mass="54997">MVYVRAPTLPPIVLQPPRRWQILFRHPGYDDSNNVLFKLHAPDTDVDSSNDDDDDNADDNATRRPGLYAQLALDACAVIAGNRTDGWLSPLRDADAARNARVDAASTLHKRDYYFHLDREPGSDSGSDDPYAIVPTFREWRFPHDRIPAHWQRMAPNGASLDSHLLTLQPHCRLAMAHVVPQAELDWWKGNDMSRYNLGPADTLDDTANALLLRADLHIVFDKPRFTFVPKPACDGSGMRLVVHLLEPSAELEHLYHNRELHASAVGIEMLYARFAWSLFPLLGAFLSCRTNRRLAFRTPNGGLADSRGFVAAALCEQFSAAATRKRSQSPKKRKPEIDTVADATDTDIAEVDERAQLEDERKISTSASSGRKRKFSAEHADAEAGSSDDILPRARKRGRRRADSSSSSSSSSSPQSTASIRPSLSGASYSSPPMSPNCPPLARAWLEAERQRSDIPGTCKEESDWARQVWAGKTLAGDEVVRWFEACGFEVRDV</sequence>
<feature type="compositionally biased region" description="Acidic residues" evidence="1">
    <location>
        <begin position="44"/>
        <end position="58"/>
    </location>
</feature>
<evidence type="ECO:0000313" key="4">
    <source>
        <dbReference type="Proteomes" id="UP001172684"/>
    </source>
</evidence>
<dbReference type="InterPro" id="IPR003615">
    <property type="entry name" value="HNH_nuc"/>
</dbReference>
<evidence type="ECO:0000313" key="3">
    <source>
        <dbReference type="EMBL" id="KAJ9654634.1"/>
    </source>
</evidence>
<feature type="compositionally biased region" description="Basic residues" evidence="1">
    <location>
        <begin position="324"/>
        <end position="335"/>
    </location>
</feature>
<feature type="compositionally biased region" description="Low complexity" evidence="1">
    <location>
        <begin position="405"/>
        <end position="424"/>
    </location>
</feature>
<accession>A0ABQ9NI21</accession>
<protein>
    <recommendedName>
        <fullName evidence="2">HNH nuclease domain-containing protein</fullName>
    </recommendedName>
</protein>
<gene>
    <name evidence="3" type="ORF">H2201_008966</name>
</gene>
<dbReference type="EMBL" id="JAPDRL010000220">
    <property type="protein sequence ID" value="KAJ9654634.1"/>
    <property type="molecule type" value="Genomic_DNA"/>
</dbReference>
<feature type="domain" description="HNH nuclease" evidence="2">
    <location>
        <begin position="173"/>
        <end position="229"/>
    </location>
</feature>
<feature type="region of interest" description="Disordered" evidence="1">
    <location>
        <begin position="42"/>
        <end position="62"/>
    </location>
</feature>
<evidence type="ECO:0000259" key="2">
    <source>
        <dbReference type="Pfam" id="PF13391"/>
    </source>
</evidence>
<organism evidence="3 4">
    <name type="scientific">Coniosporium apollinis</name>
    <dbReference type="NCBI Taxonomy" id="61459"/>
    <lineage>
        <taxon>Eukaryota</taxon>
        <taxon>Fungi</taxon>
        <taxon>Dikarya</taxon>
        <taxon>Ascomycota</taxon>
        <taxon>Pezizomycotina</taxon>
        <taxon>Dothideomycetes</taxon>
        <taxon>Dothideomycetes incertae sedis</taxon>
        <taxon>Coniosporium</taxon>
    </lineage>
</organism>
<comment type="caution">
    <text evidence="3">The sequence shown here is derived from an EMBL/GenBank/DDBJ whole genome shotgun (WGS) entry which is preliminary data.</text>
</comment>
<evidence type="ECO:0000256" key="1">
    <source>
        <dbReference type="SAM" id="MobiDB-lite"/>
    </source>
</evidence>
<dbReference type="Pfam" id="PF13391">
    <property type="entry name" value="HNH_2"/>
    <property type="match status" value="1"/>
</dbReference>
<feature type="region of interest" description="Disordered" evidence="1">
    <location>
        <begin position="323"/>
        <end position="437"/>
    </location>
</feature>
<feature type="compositionally biased region" description="Basic and acidic residues" evidence="1">
    <location>
        <begin position="352"/>
        <end position="364"/>
    </location>
</feature>
<dbReference type="Proteomes" id="UP001172684">
    <property type="component" value="Unassembled WGS sequence"/>
</dbReference>
<keyword evidence="4" id="KW-1185">Reference proteome</keyword>
<name>A0ABQ9NI21_9PEZI</name>
<reference evidence="3" key="1">
    <citation type="submission" date="2022-10" db="EMBL/GenBank/DDBJ databases">
        <title>Culturing micro-colonial fungi from biological soil crusts in the Mojave desert and describing Neophaeococcomyces mojavensis, and introducing the new genera and species Taxawa tesnikishii.</title>
        <authorList>
            <person name="Kurbessoian T."/>
            <person name="Stajich J.E."/>
        </authorList>
    </citation>
    <scope>NUCLEOTIDE SEQUENCE</scope>
    <source>
        <strain evidence="3">TK_1</strain>
    </source>
</reference>
<proteinExistence type="predicted"/>